<accession>A0A4Y8IKZ4</accession>
<evidence type="ECO:0000256" key="6">
    <source>
        <dbReference type="ARBA" id="ARBA00023136"/>
    </source>
</evidence>
<feature type="transmembrane region" description="Helical" evidence="7">
    <location>
        <begin position="80"/>
        <end position="101"/>
    </location>
</feature>
<evidence type="ECO:0000256" key="3">
    <source>
        <dbReference type="ARBA" id="ARBA00022448"/>
    </source>
</evidence>
<dbReference type="Proteomes" id="UP000297975">
    <property type="component" value="Unassembled WGS sequence"/>
</dbReference>
<evidence type="ECO:0000256" key="2">
    <source>
        <dbReference type="ARBA" id="ARBA00008114"/>
    </source>
</evidence>
<evidence type="ECO:0000259" key="8">
    <source>
        <dbReference type="Pfam" id="PF01545"/>
    </source>
</evidence>
<evidence type="ECO:0000256" key="5">
    <source>
        <dbReference type="ARBA" id="ARBA00022989"/>
    </source>
</evidence>
<evidence type="ECO:0000256" key="7">
    <source>
        <dbReference type="SAM" id="Phobius"/>
    </source>
</evidence>
<dbReference type="SUPFAM" id="SSF160240">
    <property type="entry name" value="Cation efflux protein cytoplasmic domain-like"/>
    <property type="match status" value="1"/>
</dbReference>
<dbReference type="PANTHER" id="PTHR43840:SF15">
    <property type="entry name" value="MITOCHONDRIAL METAL TRANSPORTER 1-RELATED"/>
    <property type="match status" value="1"/>
</dbReference>
<dbReference type="RefSeq" id="WP_134339911.1">
    <property type="nucleotide sequence ID" value="NZ_SOPW01000007.1"/>
</dbReference>
<dbReference type="InterPro" id="IPR027470">
    <property type="entry name" value="Cation_efflux_CTD"/>
</dbReference>
<gene>
    <name evidence="10" type="ORF">E3U55_08025</name>
</gene>
<dbReference type="SUPFAM" id="SSF161111">
    <property type="entry name" value="Cation efflux protein transmembrane domain-like"/>
    <property type="match status" value="1"/>
</dbReference>
<comment type="subcellular location">
    <subcellularLocation>
        <location evidence="1">Membrane</location>
        <topology evidence="1">Multi-pass membrane protein</topology>
    </subcellularLocation>
</comment>
<dbReference type="OrthoDB" id="9806522at2"/>
<organism evidence="10 11">
    <name type="scientific">Filobacillus milosensis</name>
    <dbReference type="NCBI Taxonomy" id="94137"/>
    <lineage>
        <taxon>Bacteria</taxon>
        <taxon>Bacillati</taxon>
        <taxon>Bacillota</taxon>
        <taxon>Bacilli</taxon>
        <taxon>Bacillales</taxon>
        <taxon>Bacillaceae</taxon>
        <taxon>Filobacillus</taxon>
    </lineage>
</organism>
<evidence type="ECO:0000256" key="1">
    <source>
        <dbReference type="ARBA" id="ARBA00004141"/>
    </source>
</evidence>
<dbReference type="NCBIfam" id="TIGR01297">
    <property type="entry name" value="CDF"/>
    <property type="match status" value="1"/>
</dbReference>
<feature type="transmembrane region" description="Helical" evidence="7">
    <location>
        <begin position="12"/>
        <end position="32"/>
    </location>
</feature>
<dbReference type="Gene3D" id="1.20.1510.10">
    <property type="entry name" value="Cation efflux protein transmembrane domain"/>
    <property type="match status" value="1"/>
</dbReference>
<keyword evidence="3" id="KW-0813">Transport</keyword>
<dbReference type="Pfam" id="PF01545">
    <property type="entry name" value="Cation_efflux"/>
    <property type="match status" value="1"/>
</dbReference>
<feature type="domain" description="Cation efflux protein cytoplasmic" evidence="9">
    <location>
        <begin position="217"/>
        <end position="294"/>
    </location>
</feature>
<evidence type="ECO:0000313" key="11">
    <source>
        <dbReference type="Proteomes" id="UP000297975"/>
    </source>
</evidence>
<evidence type="ECO:0000259" key="9">
    <source>
        <dbReference type="Pfam" id="PF16916"/>
    </source>
</evidence>
<dbReference type="PANTHER" id="PTHR43840">
    <property type="entry name" value="MITOCHONDRIAL METAL TRANSPORTER 1-RELATED"/>
    <property type="match status" value="1"/>
</dbReference>
<keyword evidence="4 7" id="KW-0812">Transmembrane</keyword>
<evidence type="ECO:0000313" key="10">
    <source>
        <dbReference type="EMBL" id="TFB21768.1"/>
    </source>
</evidence>
<feature type="transmembrane region" description="Helical" evidence="7">
    <location>
        <begin position="38"/>
        <end position="59"/>
    </location>
</feature>
<keyword evidence="11" id="KW-1185">Reference proteome</keyword>
<comment type="similarity">
    <text evidence="2">Belongs to the cation diffusion facilitator (CDF) transporter (TC 2.A.4) family.</text>
</comment>
<name>A0A4Y8IKZ4_9BACI</name>
<sequence length="297" mass="32502">MDQRYSKAQFASILGIIANILLAIIKGIAGVLTNSKALIADAFHSASDVVSSFAVLIGIRAARKPPDTEHPYGHGKAENIATLIVSILLIVVGFEILVDSIQSIWGHQANNTSIYALYVVIFSILVKEGLFQYKHRLGNKINSPAIIADAWHHRSDAISSLIALAGIGLSIVGREYNISVLQYFDPIAGSIIAILVAWMGFKLGKEAVHVSLETVLNDEDTEDFIQTTNTVNGVKRIDTLNARTHGSYVIIDVKISVDPEITVDEGHSIAAKLKERLIEQHEEVHDVYVHVNPYHLN</sequence>
<keyword evidence="5 7" id="KW-1133">Transmembrane helix</keyword>
<protein>
    <submittedName>
        <fullName evidence="10">Cation transporter</fullName>
    </submittedName>
</protein>
<dbReference type="InterPro" id="IPR002524">
    <property type="entry name" value="Cation_efflux"/>
</dbReference>
<feature type="transmembrane region" description="Helical" evidence="7">
    <location>
        <begin position="113"/>
        <end position="131"/>
    </location>
</feature>
<dbReference type="Gene3D" id="3.30.70.1350">
    <property type="entry name" value="Cation efflux protein, cytoplasmic domain"/>
    <property type="match status" value="1"/>
</dbReference>
<evidence type="ECO:0000256" key="4">
    <source>
        <dbReference type="ARBA" id="ARBA00022692"/>
    </source>
</evidence>
<dbReference type="InterPro" id="IPR058533">
    <property type="entry name" value="Cation_efflux_TM"/>
</dbReference>
<reference evidence="10 11" key="1">
    <citation type="submission" date="2019-03" db="EMBL/GenBank/DDBJ databases">
        <authorList>
            <person name="He R.-H."/>
        </authorList>
    </citation>
    <scope>NUCLEOTIDE SEQUENCE [LARGE SCALE GENOMIC DNA]</scope>
    <source>
        <strain evidence="11">SH 714</strain>
    </source>
</reference>
<dbReference type="InterPro" id="IPR027469">
    <property type="entry name" value="Cation_efflux_TMD_sf"/>
</dbReference>
<proteinExistence type="inferred from homology"/>
<dbReference type="AlphaFoldDB" id="A0A4Y8IKZ4"/>
<feature type="domain" description="Cation efflux protein transmembrane" evidence="8">
    <location>
        <begin position="13"/>
        <end position="208"/>
    </location>
</feature>
<dbReference type="EMBL" id="SOPW01000007">
    <property type="protein sequence ID" value="TFB21768.1"/>
    <property type="molecule type" value="Genomic_DNA"/>
</dbReference>
<dbReference type="FunFam" id="1.20.1510.10:FF:000006">
    <property type="entry name" value="Divalent cation efflux transporter"/>
    <property type="match status" value="1"/>
</dbReference>
<feature type="transmembrane region" description="Helical" evidence="7">
    <location>
        <begin position="180"/>
        <end position="201"/>
    </location>
</feature>
<dbReference type="GO" id="GO:0008324">
    <property type="term" value="F:monoatomic cation transmembrane transporter activity"/>
    <property type="evidence" value="ECO:0007669"/>
    <property type="project" value="InterPro"/>
</dbReference>
<dbReference type="InterPro" id="IPR036837">
    <property type="entry name" value="Cation_efflux_CTD_sf"/>
</dbReference>
<keyword evidence="6 7" id="KW-0472">Membrane</keyword>
<comment type="caution">
    <text evidence="10">The sequence shown here is derived from an EMBL/GenBank/DDBJ whole genome shotgun (WGS) entry which is preliminary data.</text>
</comment>
<dbReference type="GO" id="GO:0016020">
    <property type="term" value="C:membrane"/>
    <property type="evidence" value="ECO:0007669"/>
    <property type="project" value="UniProtKB-SubCell"/>
</dbReference>
<dbReference type="Pfam" id="PF16916">
    <property type="entry name" value="ZT_dimer"/>
    <property type="match status" value="1"/>
</dbReference>
<dbReference type="InterPro" id="IPR050291">
    <property type="entry name" value="CDF_Transporter"/>
</dbReference>